<feature type="domain" description="CMP/dCMP-type deaminase" evidence="3">
    <location>
        <begin position="3"/>
        <end position="125"/>
    </location>
</feature>
<comment type="caution">
    <text evidence="4">The sequence shown here is derived from an EMBL/GenBank/DDBJ whole genome shotgun (WGS) entry which is preliminary data.</text>
</comment>
<dbReference type="InterPro" id="IPR002125">
    <property type="entry name" value="CMP_dCMP_dom"/>
</dbReference>
<evidence type="ECO:0000256" key="2">
    <source>
        <dbReference type="ARBA" id="ARBA00022833"/>
    </source>
</evidence>
<proteinExistence type="predicted"/>
<keyword evidence="2" id="KW-0862">Zinc</keyword>
<dbReference type="Gene3D" id="3.40.140.10">
    <property type="entry name" value="Cytidine Deaminase, domain 2"/>
    <property type="match status" value="1"/>
</dbReference>
<keyword evidence="1" id="KW-0479">Metal-binding</keyword>
<dbReference type="InterPro" id="IPR016193">
    <property type="entry name" value="Cytidine_deaminase-like"/>
</dbReference>
<gene>
    <name evidence="4" type="ORF">V6X73_09380</name>
</gene>
<dbReference type="Pfam" id="PF00383">
    <property type="entry name" value="dCMP_cyt_deam_1"/>
    <property type="match status" value="1"/>
</dbReference>
<dbReference type="Proteomes" id="UP001556709">
    <property type="component" value="Unassembled WGS sequence"/>
</dbReference>
<keyword evidence="5" id="KW-1185">Reference proteome</keyword>
<dbReference type="PROSITE" id="PS51747">
    <property type="entry name" value="CYT_DCMP_DEAMINASES_2"/>
    <property type="match status" value="1"/>
</dbReference>
<dbReference type="InterPro" id="IPR016192">
    <property type="entry name" value="APOBEC/CMP_deaminase_Zn-bd"/>
</dbReference>
<evidence type="ECO:0000313" key="4">
    <source>
        <dbReference type="EMBL" id="MEX0469937.1"/>
    </source>
</evidence>
<sequence>MDELREDYIDKVIDYAKQSEAKFRHAAICLDKKGQIVSWATNSRKTHPMQAEYARRTGKDQKVSLHAEIAALIRARDDIETVVVARINKRCELRNSKPCPICRLALEEAQVNEVWFSTDKGFEKL</sequence>
<dbReference type="PROSITE" id="PS00903">
    <property type="entry name" value="CYT_DCMP_DEAMINASES_1"/>
    <property type="match status" value="1"/>
</dbReference>
<accession>A0ABV3TE75</accession>
<dbReference type="SUPFAM" id="SSF53927">
    <property type="entry name" value="Cytidine deaminase-like"/>
    <property type="match status" value="1"/>
</dbReference>
<name>A0ABV3TE75_9GAMM</name>
<reference evidence="4 5" key="1">
    <citation type="submission" date="2024-02" db="EMBL/GenBank/DDBJ databases">
        <title>New especies of Spiribacter isolated from saline water.</title>
        <authorList>
            <person name="Leon M.J."/>
            <person name="De La Haba R."/>
            <person name="Sanchez-Porro C."/>
            <person name="Ventosa A."/>
        </authorList>
    </citation>
    <scope>NUCLEOTIDE SEQUENCE [LARGE SCALE GENOMIC DNA]</scope>
    <source>
        <strain evidence="5">ag22IC6-390</strain>
    </source>
</reference>
<evidence type="ECO:0000256" key="1">
    <source>
        <dbReference type="ARBA" id="ARBA00022723"/>
    </source>
</evidence>
<organism evidence="4 5">
    <name type="scientific">Spiribacter pallidus</name>
    <dbReference type="NCBI Taxonomy" id="1987936"/>
    <lineage>
        <taxon>Bacteria</taxon>
        <taxon>Pseudomonadati</taxon>
        <taxon>Pseudomonadota</taxon>
        <taxon>Gammaproteobacteria</taxon>
        <taxon>Chromatiales</taxon>
        <taxon>Ectothiorhodospiraceae</taxon>
        <taxon>Spiribacter</taxon>
    </lineage>
</organism>
<dbReference type="RefSeq" id="WP_367991158.1">
    <property type="nucleotide sequence ID" value="NZ_JBAKFM010000005.1"/>
</dbReference>
<protein>
    <recommendedName>
        <fullName evidence="3">CMP/dCMP-type deaminase domain-containing protein</fullName>
    </recommendedName>
</protein>
<evidence type="ECO:0000259" key="3">
    <source>
        <dbReference type="PROSITE" id="PS51747"/>
    </source>
</evidence>
<dbReference type="EMBL" id="JBAKFM010000005">
    <property type="protein sequence ID" value="MEX0469937.1"/>
    <property type="molecule type" value="Genomic_DNA"/>
</dbReference>
<evidence type="ECO:0000313" key="5">
    <source>
        <dbReference type="Proteomes" id="UP001556709"/>
    </source>
</evidence>